<feature type="signal peptide" evidence="2">
    <location>
        <begin position="1"/>
        <end position="27"/>
    </location>
</feature>
<dbReference type="AlphaFoldDB" id="A0A1M5XMY1"/>
<dbReference type="Proteomes" id="UP000184139">
    <property type="component" value="Unassembled WGS sequence"/>
</dbReference>
<name>A0A1M5XMY1_9BACT</name>
<keyword evidence="2" id="KW-0732">Signal</keyword>
<organism evidence="3 4">
    <name type="scientific">Desulfofustis glycolicus DSM 9705</name>
    <dbReference type="NCBI Taxonomy" id="1121409"/>
    <lineage>
        <taxon>Bacteria</taxon>
        <taxon>Pseudomonadati</taxon>
        <taxon>Thermodesulfobacteriota</taxon>
        <taxon>Desulfobulbia</taxon>
        <taxon>Desulfobulbales</taxon>
        <taxon>Desulfocapsaceae</taxon>
        <taxon>Desulfofustis</taxon>
    </lineage>
</organism>
<evidence type="ECO:0000256" key="1">
    <source>
        <dbReference type="SAM" id="MobiDB-lite"/>
    </source>
</evidence>
<evidence type="ECO:0000256" key="2">
    <source>
        <dbReference type="SAM" id="SignalP"/>
    </source>
</evidence>
<feature type="chain" id="PRO_5012500128" evidence="2">
    <location>
        <begin position="28"/>
        <end position="124"/>
    </location>
</feature>
<reference evidence="3 4" key="1">
    <citation type="submission" date="2016-11" db="EMBL/GenBank/DDBJ databases">
        <authorList>
            <person name="Jaros S."/>
            <person name="Januszkiewicz K."/>
            <person name="Wedrychowicz H."/>
        </authorList>
    </citation>
    <scope>NUCLEOTIDE SEQUENCE [LARGE SCALE GENOMIC DNA]</scope>
    <source>
        <strain evidence="3 4">DSM 9705</strain>
    </source>
</reference>
<dbReference type="InterPro" id="IPR021647">
    <property type="entry name" value="CusF_Ec"/>
</dbReference>
<dbReference type="RefSeq" id="WP_073377586.1">
    <property type="nucleotide sequence ID" value="NZ_FQXS01000021.1"/>
</dbReference>
<dbReference type="InterPro" id="IPR042230">
    <property type="entry name" value="CusF_sf"/>
</dbReference>
<dbReference type="STRING" id="1121409.SAMN02745124_03208"/>
<dbReference type="Pfam" id="PF11604">
    <property type="entry name" value="CusF_Ec"/>
    <property type="match status" value="1"/>
</dbReference>
<dbReference type="OrthoDB" id="9816061at2"/>
<dbReference type="Gene3D" id="2.40.50.320">
    <property type="entry name" value="Copper binding periplasmic protein CusF"/>
    <property type="match status" value="1"/>
</dbReference>
<feature type="region of interest" description="Disordered" evidence="1">
    <location>
        <begin position="31"/>
        <end position="50"/>
    </location>
</feature>
<sequence length="124" mass="12839">MNRCQTLAATIIASTALLLFVAGTAVAASHGHSAHTGGEATAGGSHQQMMKQVDTKAQVMAVAADGKSVEIDHQPIPELGWPAMQMSLDLESPELATGIGAGDQVTVTIKQLSATQYVITNIKK</sequence>
<protein>
    <submittedName>
        <fullName evidence="3">Cu(I)/Ag(I) efflux system protein CusF</fullName>
    </submittedName>
</protein>
<accession>A0A1M5XMY1</accession>
<proteinExistence type="predicted"/>
<keyword evidence="4" id="KW-1185">Reference proteome</keyword>
<evidence type="ECO:0000313" key="4">
    <source>
        <dbReference type="Proteomes" id="UP000184139"/>
    </source>
</evidence>
<dbReference type="EMBL" id="FQXS01000021">
    <property type="protein sequence ID" value="SHI01109.1"/>
    <property type="molecule type" value="Genomic_DNA"/>
</dbReference>
<gene>
    <name evidence="3" type="ORF">SAMN02745124_03208</name>
</gene>
<evidence type="ECO:0000313" key="3">
    <source>
        <dbReference type="EMBL" id="SHI01109.1"/>
    </source>
</evidence>